<evidence type="ECO:0000313" key="2">
    <source>
        <dbReference type="Proteomes" id="UP000325440"/>
    </source>
</evidence>
<keyword evidence="2" id="KW-1185">Reference proteome</keyword>
<name>A0A5E4M838_9HEMI</name>
<protein>
    <submittedName>
        <fullName evidence="1">Uncharacterized protein</fullName>
    </submittedName>
</protein>
<dbReference type="AlphaFoldDB" id="A0A5E4M838"/>
<evidence type="ECO:0000313" key="1">
    <source>
        <dbReference type="EMBL" id="VVC25961.1"/>
    </source>
</evidence>
<accession>A0A5E4M838</accession>
<reference evidence="1 2" key="1">
    <citation type="submission" date="2019-08" db="EMBL/GenBank/DDBJ databases">
        <authorList>
            <person name="Alioto T."/>
            <person name="Alioto T."/>
            <person name="Gomez Garrido J."/>
        </authorList>
    </citation>
    <scope>NUCLEOTIDE SEQUENCE [LARGE SCALE GENOMIC DNA]</scope>
</reference>
<proteinExistence type="predicted"/>
<gene>
    <name evidence="1" type="ORF">CINCED_3A009716</name>
</gene>
<organism evidence="1 2">
    <name type="scientific">Cinara cedri</name>
    <dbReference type="NCBI Taxonomy" id="506608"/>
    <lineage>
        <taxon>Eukaryota</taxon>
        <taxon>Metazoa</taxon>
        <taxon>Ecdysozoa</taxon>
        <taxon>Arthropoda</taxon>
        <taxon>Hexapoda</taxon>
        <taxon>Insecta</taxon>
        <taxon>Pterygota</taxon>
        <taxon>Neoptera</taxon>
        <taxon>Paraneoptera</taxon>
        <taxon>Hemiptera</taxon>
        <taxon>Sternorrhyncha</taxon>
        <taxon>Aphidomorpha</taxon>
        <taxon>Aphidoidea</taxon>
        <taxon>Aphididae</taxon>
        <taxon>Lachninae</taxon>
        <taxon>Cinara</taxon>
    </lineage>
</organism>
<dbReference type="EMBL" id="CABPRJ010000023">
    <property type="protein sequence ID" value="VVC25961.1"/>
    <property type="molecule type" value="Genomic_DNA"/>
</dbReference>
<sequence length="176" mass="19722">MLKWPTPGGRAGDGGQRGIKRINQFIVFGQYPYATAFSGHENGSPAFLHAARTDGPQKCNDPRLWRWVGMRAGVVRDGLMPVCARTRLNCCPVPRPLLSRSDFAFPPNYAVRNNCPRSAEYARGRSKNGGVEIFTREQRRVRRLNVLNSVRSPSVDSPCVKIRMKFDGKKNSTKCL</sequence>
<dbReference type="Proteomes" id="UP000325440">
    <property type="component" value="Unassembled WGS sequence"/>
</dbReference>